<organism evidence="2 3">
    <name type="scientific">Floridaenema evergladense BLCC-F167</name>
    <dbReference type="NCBI Taxonomy" id="3153639"/>
    <lineage>
        <taxon>Bacteria</taxon>
        <taxon>Bacillati</taxon>
        <taxon>Cyanobacteriota</taxon>
        <taxon>Cyanophyceae</taxon>
        <taxon>Oscillatoriophycideae</taxon>
        <taxon>Aerosakkonematales</taxon>
        <taxon>Aerosakkonemataceae</taxon>
        <taxon>Floridanema</taxon>
        <taxon>Floridanema evergladense</taxon>
    </lineage>
</organism>
<dbReference type="EMBL" id="JBHFNT010000217">
    <property type="protein sequence ID" value="MFB2837625.1"/>
    <property type="molecule type" value="Genomic_DNA"/>
</dbReference>
<protein>
    <submittedName>
        <fullName evidence="2">Hormogonium polysaccharide biosynthesis glycosyltransferase HpsE</fullName>
    </submittedName>
</protein>
<dbReference type="PANTHER" id="PTHR43685:SF2">
    <property type="entry name" value="GLYCOSYLTRANSFERASE 2-LIKE DOMAIN-CONTAINING PROTEIN"/>
    <property type="match status" value="1"/>
</dbReference>
<dbReference type="PANTHER" id="PTHR43685">
    <property type="entry name" value="GLYCOSYLTRANSFERASE"/>
    <property type="match status" value="1"/>
</dbReference>
<evidence type="ECO:0000259" key="1">
    <source>
        <dbReference type="Pfam" id="PF00535"/>
    </source>
</evidence>
<dbReference type="CDD" id="cd00761">
    <property type="entry name" value="Glyco_tranf_GTA_type"/>
    <property type="match status" value="1"/>
</dbReference>
<evidence type="ECO:0000313" key="3">
    <source>
        <dbReference type="Proteomes" id="UP001576780"/>
    </source>
</evidence>
<feature type="domain" description="Glycosyltransferase 2-like" evidence="1">
    <location>
        <begin position="5"/>
        <end position="131"/>
    </location>
</feature>
<dbReference type="RefSeq" id="WP_413279967.1">
    <property type="nucleotide sequence ID" value="NZ_JBHFNT010000217.1"/>
</dbReference>
<dbReference type="Proteomes" id="UP001576780">
    <property type="component" value="Unassembled WGS sequence"/>
</dbReference>
<dbReference type="NCBIfam" id="NF038302">
    <property type="entry name" value="EPS_HpsE"/>
    <property type="match status" value="1"/>
</dbReference>
<sequence>MVDITVAIPTYNGEKRLPQVLERLRSQTNTEKINWEILIVDNNSKDNTAKIIQDYQSNWHNHIPLRYCFESEQGAAFARLLAVREAKGELIGFLDDDNLPAEDWVIQAYNFAKNHPKAGAFSGQIHGEFEVKPPENFERIQAFLAIREHGSIPHLFDPDNLRLPPAASLVVRKKAWCENVPSRPKLSGKLPGVMVQGDDYEPLLYMHKAGWEIWYHPDLHTYHQIPHWRLEKDYLLSISRGCGLATCQLRMINAEPWQKPVLIARTLLGNARRVLLHYIKYQGQLNTDLIAACEMEFYWGSLISPFLVFKKSATKLKS</sequence>
<name>A0ABV4WRA3_9CYAN</name>
<keyword evidence="3" id="KW-1185">Reference proteome</keyword>
<evidence type="ECO:0000313" key="2">
    <source>
        <dbReference type="EMBL" id="MFB2837625.1"/>
    </source>
</evidence>
<dbReference type="InterPro" id="IPR050834">
    <property type="entry name" value="Glycosyltransf_2"/>
</dbReference>
<comment type="caution">
    <text evidence="2">The sequence shown here is derived from an EMBL/GenBank/DDBJ whole genome shotgun (WGS) entry which is preliminary data.</text>
</comment>
<dbReference type="InterPro" id="IPR029044">
    <property type="entry name" value="Nucleotide-diphossugar_trans"/>
</dbReference>
<proteinExistence type="predicted"/>
<dbReference type="SUPFAM" id="SSF53448">
    <property type="entry name" value="Nucleotide-diphospho-sugar transferases"/>
    <property type="match status" value="1"/>
</dbReference>
<dbReference type="Gene3D" id="3.90.550.10">
    <property type="entry name" value="Spore Coat Polysaccharide Biosynthesis Protein SpsA, Chain A"/>
    <property type="match status" value="1"/>
</dbReference>
<dbReference type="InterPro" id="IPR001173">
    <property type="entry name" value="Glyco_trans_2-like"/>
</dbReference>
<dbReference type="Pfam" id="PF00535">
    <property type="entry name" value="Glycos_transf_2"/>
    <property type="match status" value="1"/>
</dbReference>
<reference evidence="2 3" key="1">
    <citation type="submission" date="2024-09" db="EMBL/GenBank/DDBJ databases">
        <title>Floridaenema gen nov. (Aerosakkonemataceae, Aerosakkonematales ord. nov., Cyanobacteria) from benthic tropical and subtropical fresh waters, with the description of four new species.</title>
        <authorList>
            <person name="Moretto J.A."/>
            <person name="Berthold D.E."/>
            <person name="Lefler F.W."/>
            <person name="Huang I.-S."/>
            <person name="Laughinghouse H. IV."/>
        </authorList>
    </citation>
    <scope>NUCLEOTIDE SEQUENCE [LARGE SCALE GENOMIC DNA]</scope>
    <source>
        <strain evidence="2 3">BLCC-F167</strain>
    </source>
</reference>
<accession>A0ABV4WRA3</accession>
<gene>
    <name evidence="2" type="primary">hpsE</name>
    <name evidence="2" type="ORF">ACE1CA_24105</name>
</gene>